<keyword evidence="14" id="KW-0418">Kinase</keyword>
<sequence length="929" mass="101639">MENAKSPEHNGAPQHYTNGLMNGFHPTQSPPSGGVGSVGGGGGGGDDSGPNCSGGHNGIENFHHLLHHQDVAHNNGSPAKRCRLRRRMDSGRKHRPPFPWFGMDIGGTLVKLVYFEPKDITAEEEQEEVESLKSIRRYLTSNVAYGNTGIRDVHLELKNLIMCGRKGNLHFIRFPTHDMHSFIQMGRDKNFSSLHTTLCATGGGAYKFEEDFRMVANLELQKLDELDCLIQGLLYVDSVGFNGHPECYFFQNPSDPENCVKRPCCLDNPFPMLLVNIGSGVSILAVYSKDNYKRVTGTSLGGGTFLGLCCLLTGCDTFEEALEMAAKGDSTNVDKLVKDIYGGDYERFGLQGSAVASSFGHMMSKERRDSISKEDLARATLVTITNNIGSIARMCAVNEKIERVVFVGNFLRINTVSTKLLAYAMDFWSKGQLKALFLEHEEQEVEVGAASMAQEKKRKKTAGVLPPDGGWGWMIVAGCFMVTVCTRAVTRCISIFFVEFQMHFARDYSGTAWIHSLVDCTTMLCAPLGSLIGNQLSCRVAVILGGFLASTGMVLSSFATSLEYIYLSLGVLTEKVLLFLAGLGFALCYTPAIAMVGIYFCERKSLAYGIAMSGSGIGTFVLAPMVQLLIEHYSWRGALLILGGLVANLCVCGALLRPITLKEEEAVPLPMDTECGYSSSPLTSDQKETNIKEEKNSKQRCMNFMQDYHFLLMPDFLVLAGSFLFLASGCSLPFVYLVPYALDVGVSHHNAAFLMSILGVIDIVGNITFGWLTDRRCLKKYRSICYMAAVGMEGLCCFLIPLLRTFALLVPFSVLYGYFDGAYVALIPVVTSDVVGTACLSSALGVVYFLHAIPYLLSPPIGGWLVDTTGTYTATFFLSGFALISSALLLCTITVVRHCQRIQRNSLSKVATPETCEAKQAEFYTVKIL</sequence>
<dbReference type="FunFam" id="3.30.420.40:FF:000392">
    <property type="entry name" value="pantothenate kinase 3-like isoform X1"/>
    <property type="match status" value="1"/>
</dbReference>
<dbReference type="PROSITE" id="PS50850">
    <property type="entry name" value="MFS"/>
    <property type="match status" value="1"/>
</dbReference>
<keyword evidence="8" id="KW-1003">Cell membrane</keyword>
<evidence type="ECO:0000256" key="3">
    <source>
        <dbReference type="ARBA" id="ARBA00004554"/>
    </source>
</evidence>
<dbReference type="Gene3D" id="1.20.1250.20">
    <property type="entry name" value="MFS general substrate transporter like domains"/>
    <property type="match status" value="1"/>
</dbReference>
<evidence type="ECO:0000256" key="16">
    <source>
        <dbReference type="ARBA" id="ARBA00022989"/>
    </source>
</evidence>
<feature type="compositionally biased region" description="Gly residues" evidence="23">
    <location>
        <begin position="33"/>
        <end position="47"/>
    </location>
</feature>
<evidence type="ECO:0000313" key="26">
    <source>
        <dbReference type="EMBL" id="KAK3529009.1"/>
    </source>
</evidence>
<keyword evidence="11" id="KW-0808">Transferase</keyword>
<evidence type="ECO:0000256" key="18">
    <source>
        <dbReference type="ARBA" id="ARBA00023136"/>
    </source>
</evidence>
<evidence type="ECO:0000256" key="23">
    <source>
        <dbReference type="SAM" id="MobiDB-lite"/>
    </source>
</evidence>
<feature type="transmembrane region" description="Helical" evidence="24">
    <location>
        <begin position="540"/>
        <end position="566"/>
    </location>
</feature>
<comment type="subcellular location">
    <subcellularLocation>
        <location evidence="3">Basolateral cell membrane</location>
        <topology evidence="3">Multi-pass membrane protein</topology>
    </subcellularLocation>
    <subcellularLocation>
        <location evidence="2">Cytoplasm</location>
    </subcellularLocation>
</comment>
<evidence type="ECO:0000313" key="27">
    <source>
        <dbReference type="Proteomes" id="UP001274896"/>
    </source>
</evidence>
<keyword evidence="27" id="KW-1185">Reference proteome</keyword>
<evidence type="ECO:0000256" key="20">
    <source>
        <dbReference type="ARBA" id="ARBA00036771"/>
    </source>
</evidence>
<evidence type="ECO:0000256" key="22">
    <source>
        <dbReference type="ARBA" id="ARBA00060870"/>
    </source>
</evidence>
<dbReference type="Proteomes" id="UP001274896">
    <property type="component" value="Unassembled WGS sequence"/>
</dbReference>
<dbReference type="InterPro" id="IPR043129">
    <property type="entry name" value="ATPase_NBD"/>
</dbReference>
<keyword evidence="9" id="KW-0963">Cytoplasm</keyword>
<evidence type="ECO:0000256" key="7">
    <source>
        <dbReference type="ARBA" id="ARBA00012102"/>
    </source>
</evidence>
<comment type="caution">
    <text evidence="26">The sequence shown here is derived from an EMBL/GenBank/DDBJ whole genome shotgun (WGS) entry which is preliminary data.</text>
</comment>
<dbReference type="Pfam" id="PF03630">
    <property type="entry name" value="Fumble"/>
    <property type="match status" value="1"/>
</dbReference>
<dbReference type="PANTHER" id="PTHR11360">
    <property type="entry name" value="MONOCARBOXYLATE TRANSPORTER"/>
    <property type="match status" value="1"/>
</dbReference>
<keyword evidence="18 24" id="KW-0472">Membrane</keyword>
<keyword evidence="10" id="KW-0597">Phosphoprotein</keyword>
<dbReference type="AlphaFoldDB" id="A0AAE0V1I0"/>
<evidence type="ECO:0000256" key="6">
    <source>
        <dbReference type="ARBA" id="ARBA00011738"/>
    </source>
</evidence>
<keyword evidence="13" id="KW-0547">Nucleotide-binding</keyword>
<comment type="subunit">
    <text evidence="6">Homodimer.</text>
</comment>
<evidence type="ECO:0000259" key="25">
    <source>
        <dbReference type="PROSITE" id="PS50850"/>
    </source>
</evidence>
<comment type="pathway">
    <text evidence="4">Cofactor biosynthesis; coenzyme A biosynthesis; CoA from (R)-pantothenate: step 1/5.</text>
</comment>
<feature type="domain" description="Major facilitator superfamily (MFS) profile" evidence="25">
    <location>
        <begin position="471"/>
        <end position="897"/>
    </location>
</feature>
<evidence type="ECO:0000256" key="14">
    <source>
        <dbReference type="ARBA" id="ARBA00022777"/>
    </source>
</evidence>
<dbReference type="GO" id="GO:0005524">
    <property type="term" value="F:ATP binding"/>
    <property type="evidence" value="ECO:0007669"/>
    <property type="project" value="UniProtKB-KW"/>
</dbReference>
<dbReference type="GO" id="GO:0015881">
    <property type="term" value="P:creatine transmembrane transport"/>
    <property type="evidence" value="ECO:0007669"/>
    <property type="project" value="TreeGrafter"/>
</dbReference>
<dbReference type="Pfam" id="PF07690">
    <property type="entry name" value="MFS_1"/>
    <property type="match status" value="2"/>
</dbReference>
<dbReference type="Gene3D" id="3.30.420.510">
    <property type="match status" value="1"/>
</dbReference>
<evidence type="ECO:0000256" key="24">
    <source>
        <dbReference type="SAM" id="Phobius"/>
    </source>
</evidence>
<keyword evidence="12 24" id="KW-0812">Transmembrane</keyword>
<feature type="transmembrane region" description="Helical" evidence="24">
    <location>
        <begin position="607"/>
        <end position="630"/>
    </location>
</feature>
<keyword evidence="15" id="KW-0067">ATP-binding</keyword>
<comment type="function">
    <text evidence="21">Functions as a transporter for creatine and as well for its precursor guanidinoacetate. Transport of creatine and GAA is independent of resting membrane potential and extracellular Na(+), Cl(-), or pH. Contributes to the process of creatine biosynthesis and distribution.</text>
</comment>
<feature type="transmembrane region" description="Helical" evidence="24">
    <location>
        <begin position="636"/>
        <end position="656"/>
    </location>
</feature>
<dbReference type="Gene3D" id="3.30.420.40">
    <property type="match status" value="1"/>
</dbReference>
<feature type="transmembrane region" description="Helical" evidence="24">
    <location>
        <begin position="876"/>
        <end position="896"/>
    </location>
</feature>
<dbReference type="EMBL" id="JAUCMX010000012">
    <property type="protein sequence ID" value="KAK3529009.1"/>
    <property type="molecule type" value="Genomic_DNA"/>
</dbReference>
<evidence type="ECO:0000256" key="12">
    <source>
        <dbReference type="ARBA" id="ARBA00022692"/>
    </source>
</evidence>
<dbReference type="InterPro" id="IPR011701">
    <property type="entry name" value="MFS"/>
</dbReference>
<organism evidence="26 27">
    <name type="scientific">Hemibagrus guttatus</name>
    <dbReference type="NCBI Taxonomy" id="175788"/>
    <lineage>
        <taxon>Eukaryota</taxon>
        <taxon>Metazoa</taxon>
        <taxon>Chordata</taxon>
        <taxon>Craniata</taxon>
        <taxon>Vertebrata</taxon>
        <taxon>Euteleostomi</taxon>
        <taxon>Actinopterygii</taxon>
        <taxon>Neopterygii</taxon>
        <taxon>Teleostei</taxon>
        <taxon>Ostariophysi</taxon>
        <taxon>Siluriformes</taxon>
        <taxon>Bagridae</taxon>
        <taxon>Hemibagrus</taxon>
    </lineage>
</organism>
<dbReference type="GO" id="GO:0016323">
    <property type="term" value="C:basolateral plasma membrane"/>
    <property type="evidence" value="ECO:0007669"/>
    <property type="project" value="UniProtKB-SubCell"/>
</dbReference>
<evidence type="ECO:0000256" key="1">
    <source>
        <dbReference type="ARBA" id="ARBA00001206"/>
    </source>
</evidence>
<dbReference type="SUPFAM" id="SSF53067">
    <property type="entry name" value="Actin-like ATPase domain"/>
    <property type="match status" value="2"/>
</dbReference>
<feature type="transmembrane region" description="Helical" evidence="24">
    <location>
        <begin position="716"/>
        <end position="739"/>
    </location>
</feature>
<evidence type="ECO:0000256" key="11">
    <source>
        <dbReference type="ARBA" id="ARBA00022679"/>
    </source>
</evidence>
<dbReference type="InterPro" id="IPR020846">
    <property type="entry name" value="MFS_dom"/>
</dbReference>
<dbReference type="GO" id="GO:0004594">
    <property type="term" value="F:pantothenate kinase activity"/>
    <property type="evidence" value="ECO:0007669"/>
    <property type="project" value="UniProtKB-EC"/>
</dbReference>
<comment type="catalytic activity">
    <reaction evidence="20">
        <text>guanidinoacetate(in) = guanidinoacetate(out)</text>
        <dbReference type="Rhea" id="RHEA:73047"/>
        <dbReference type="ChEBI" id="CHEBI:57742"/>
    </reaction>
</comment>
<protein>
    <recommendedName>
        <fullName evidence="7">pantothenate kinase</fullName>
        <ecNumber evidence="7">2.7.1.33</ecNumber>
    </recommendedName>
</protein>
<evidence type="ECO:0000256" key="19">
    <source>
        <dbReference type="ARBA" id="ARBA00036521"/>
    </source>
</evidence>
<evidence type="ECO:0000256" key="21">
    <source>
        <dbReference type="ARBA" id="ARBA00037605"/>
    </source>
</evidence>
<feature type="transmembrane region" description="Helical" evidence="24">
    <location>
        <begin position="784"/>
        <end position="803"/>
    </location>
</feature>
<evidence type="ECO:0000256" key="10">
    <source>
        <dbReference type="ARBA" id="ARBA00022553"/>
    </source>
</evidence>
<evidence type="ECO:0000256" key="2">
    <source>
        <dbReference type="ARBA" id="ARBA00004496"/>
    </source>
</evidence>
<dbReference type="InterPro" id="IPR050327">
    <property type="entry name" value="Proton-linked_MCT"/>
</dbReference>
<reference evidence="26" key="1">
    <citation type="submission" date="2023-06" db="EMBL/GenBank/DDBJ databases">
        <title>Male Hemibagrus guttatus genome.</title>
        <authorList>
            <person name="Bian C."/>
        </authorList>
    </citation>
    <scope>NUCLEOTIDE SEQUENCE</scope>
    <source>
        <strain evidence="26">Male_cb2023</strain>
        <tissue evidence="26">Muscle</tissue>
    </source>
</reference>
<comment type="catalytic activity">
    <reaction evidence="1">
        <text>(R)-pantothenate + ATP = (R)-4'-phosphopantothenate + ADP + H(+)</text>
        <dbReference type="Rhea" id="RHEA:16373"/>
        <dbReference type="ChEBI" id="CHEBI:10986"/>
        <dbReference type="ChEBI" id="CHEBI:15378"/>
        <dbReference type="ChEBI" id="CHEBI:29032"/>
        <dbReference type="ChEBI" id="CHEBI:30616"/>
        <dbReference type="ChEBI" id="CHEBI:456216"/>
        <dbReference type="EC" id="2.7.1.33"/>
    </reaction>
</comment>
<feature type="transmembrane region" description="Helical" evidence="24">
    <location>
        <begin position="809"/>
        <end position="827"/>
    </location>
</feature>
<evidence type="ECO:0000256" key="5">
    <source>
        <dbReference type="ARBA" id="ARBA00006727"/>
    </source>
</evidence>
<dbReference type="PANTHER" id="PTHR11360:SF318">
    <property type="entry name" value="MONOCARBOXYLATE TRANSPORTER 12"/>
    <property type="match status" value="1"/>
</dbReference>
<dbReference type="GO" id="GO:0022857">
    <property type="term" value="F:transmembrane transporter activity"/>
    <property type="evidence" value="ECO:0007669"/>
    <property type="project" value="InterPro"/>
</dbReference>
<dbReference type="InterPro" id="IPR036259">
    <property type="entry name" value="MFS_trans_sf"/>
</dbReference>
<evidence type="ECO:0000256" key="9">
    <source>
        <dbReference type="ARBA" id="ARBA00022490"/>
    </source>
</evidence>
<dbReference type="InterPro" id="IPR004567">
    <property type="entry name" value="Type_II_PanK"/>
</dbReference>
<gene>
    <name evidence="26" type="ORF">QTP70_014407</name>
</gene>
<feature type="transmembrane region" description="Helical" evidence="24">
    <location>
        <begin position="578"/>
        <end position="600"/>
    </location>
</feature>
<evidence type="ECO:0000256" key="4">
    <source>
        <dbReference type="ARBA" id="ARBA00005225"/>
    </source>
</evidence>
<dbReference type="GO" id="GO:0015937">
    <property type="term" value="P:coenzyme A biosynthetic process"/>
    <property type="evidence" value="ECO:0007669"/>
    <property type="project" value="UniProtKB-KW"/>
</dbReference>
<dbReference type="FunFam" id="3.30.420.510:FF:000001">
    <property type="entry name" value="pantothenate kinase 2, mitochondrial"/>
    <property type="match status" value="1"/>
</dbReference>
<dbReference type="NCBIfam" id="TIGR00555">
    <property type="entry name" value="panK_eukar"/>
    <property type="match status" value="1"/>
</dbReference>
<evidence type="ECO:0000256" key="13">
    <source>
        <dbReference type="ARBA" id="ARBA00022741"/>
    </source>
</evidence>
<proteinExistence type="inferred from homology"/>
<feature type="region of interest" description="Disordered" evidence="23">
    <location>
        <begin position="1"/>
        <end position="56"/>
    </location>
</feature>
<comment type="similarity">
    <text evidence="5">Belongs to the major facilitator superfamily. Monocarboxylate porter (TC 2.A.1.13) family.</text>
</comment>
<comment type="similarity">
    <text evidence="22">Belongs to the type II pantothenate kinase family.</text>
</comment>
<evidence type="ECO:0000256" key="8">
    <source>
        <dbReference type="ARBA" id="ARBA00022475"/>
    </source>
</evidence>
<dbReference type="CDD" id="cd17424">
    <property type="entry name" value="MFS_MCT12"/>
    <property type="match status" value="1"/>
</dbReference>
<name>A0AAE0V1I0_9TELE</name>
<comment type="catalytic activity">
    <reaction evidence="19">
        <text>creatine(in) = creatine(out)</text>
        <dbReference type="Rhea" id="RHEA:73043"/>
        <dbReference type="ChEBI" id="CHEBI:57947"/>
    </reaction>
</comment>
<dbReference type="SUPFAM" id="SSF103473">
    <property type="entry name" value="MFS general substrate transporter"/>
    <property type="match status" value="1"/>
</dbReference>
<dbReference type="GO" id="GO:0005829">
    <property type="term" value="C:cytosol"/>
    <property type="evidence" value="ECO:0007669"/>
    <property type="project" value="UniProtKB-ARBA"/>
</dbReference>
<dbReference type="FunFam" id="3.30.420.40:FF:000244">
    <property type="entry name" value="pantothenate kinase 1-like isoform X3"/>
    <property type="match status" value="1"/>
</dbReference>
<keyword evidence="16 24" id="KW-1133">Transmembrane helix</keyword>
<accession>A0AAE0V1I0</accession>
<evidence type="ECO:0000256" key="15">
    <source>
        <dbReference type="ARBA" id="ARBA00022840"/>
    </source>
</evidence>
<dbReference type="FunFam" id="1.20.1250.20:FF:000128">
    <property type="entry name" value="monocarboxylate transporter 12 isoform X1"/>
    <property type="match status" value="1"/>
</dbReference>
<feature type="transmembrane region" description="Helical" evidence="24">
    <location>
        <begin position="751"/>
        <end position="772"/>
    </location>
</feature>
<keyword evidence="17" id="KW-0173">Coenzyme A biosynthesis</keyword>
<dbReference type="EC" id="2.7.1.33" evidence="7"/>
<evidence type="ECO:0000256" key="17">
    <source>
        <dbReference type="ARBA" id="ARBA00022993"/>
    </source>
</evidence>
<feature type="transmembrane region" description="Helical" evidence="24">
    <location>
        <begin position="834"/>
        <end position="856"/>
    </location>
</feature>